<dbReference type="PANTHER" id="PTHR43791:SF84">
    <property type="entry name" value="TRANSPORTER, PUTATIVE (AFU_ORTHOLOGUE AFUA_3G09170)-RELATED"/>
    <property type="match status" value="1"/>
</dbReference>
<protein>
    <submittedName>
        <fullName evidence="6">Uncharacterized protein</fullName>
    </submittedName>
</protein>
<gene>
    <name evidence="6" type="ORF">SLS62_002333</name>
</gene>
<evidence type="ECO:0000256" key="1">
    <source>
        <dbReference type="ARBA" id="ARBA00004141"/>
    </source>
</evidence>
<organism evidence="6 7">
    <name type="scientific">Diatrype stigma</name>
    <dbReference type="NCBI Taxonomy" id="117547"/>
    <lineage>
        <taxon>Eukaryota</taxon>
        <taxon>Fungi</taxon>
        <taxon>Dikarya</taxon>
        <taxon>Ascomycota</taxon>
        <taxon>Pezizomycotina</taxon>
        <taxon>Sordariomycetes</taxon>
        <taxon>Xylariomycetidae</taxon>
        <taxon>Xylariales</taxon>
        <taxon>Diatrypaceae</taxon>
        <taxon>Diatrype</taxon>
    </lineage>
</organism>
<accession>A0AAN9YSH9</accession>
<keyword evidence="5" id="KW-0472">Membrane</keyword>
<dbReference type="Gene3D" id="1.20.1250.20">
    <property type="entry name" value="MFS general substrate transporter like domains"/>
    <property type="match status" value="1"/>
</dbReference>
<evidence type="ECO:0000256" key="5">
    <source>
        <dbReference type="ARBA" id="ARBA00023136"/>
    </source>
</evidence>
<name>A0AAN9YSH9_9PEZI</name>
<proteinExistence type="predicted"/>
<evidence type="ECO:0000256" key="3">
    <source>
        <dbReference type="ARBA" id="ARBA00022692"/>
    </source>
</evidence>
<keyword evidence="4" id="KW-1133">Transmembrane helix</keyword>
<dbReference type="Proteomes" id="UP001320420">
    <property type="component" value="Unassembled WGS sequence"/>
</dbReference>
<dbReference type="GO" id="GO:0016020">
    <property type="term" value="C:membrane"/>
    <property type="evidence" value="ECO:0007669"/>
    <property type="project" value="UniProtKB-SubCell"/>
</dbReference>
<dbReference type="GO" id="GO:0022857">
    <property type="term" value="F:transmembrane transporter activity"/>
    <property type="evidence" value="ECO:0007669"/>
    <property type="project" value="TreeGrafter"/>
</dbReference>
<keyword evidence="7" id="KW-1185">Reference proteome</keyword>
<dbReference type="PANTHER" id="PTHR43791">
    <property type="entry name" value="PERMEASE-RELATED"/>
    <property type="match status" value="1"/>
</dbReference>
<dbReference type="AlphaFoldDB" id="A0AAN9YSH9"/>
<sequence>MADKKSSPRPSATSVREEVEMVVQDNFGDDPKKHVQQPDRFGSFAKTDPKEIALVKKLDWYMLPILWLMYFLNFLDRNAVVNGKLNNMSEELNMTSSQYNTCISVFFVG</sequence>
<comment type="subcellular location">
    <subcellularLocation>
        <location evidence="1">Membrane</location>
        <topology evidence="1">Multi-pass membrane protein</topology>
    </subcellularLocation>
</comment>
<dbReference type="EMBL" id="JAKJXP020000011">
    <property type="protein sequence ID" value="KAK7755721.1"/>
    <property type="molecule type" value="Genomic_DNA"/>
</dbReference>
<keyword evidence="2" id="KW-0813">Transport</keyword>
<evidence type="ECO:0000313" key="7">
    <source>
        <dbReference type="Proteomes" id="UP001320420"/>
    </source>
</evidence>
<dbReference type="InterPro" id="IPR036259">
    <property type="entry name" value="MFS_trans_sf"/>
</dbReference>
<evidence type="ECO:0000256" key="4">
    <source>
        <dbReference type="ARBA" id="ARBA00022989"/>
    </source>
</evidence>
<keyword evidence="3" id="KW-0812">Transmembrane</keyword>
<dbReference type="SUPFAM" id="SSF103473">
    <property type="entry name" value="MFS general substrate transporter"/>
    <property type="match status" value="1"/>
</dbReference>
<evidence type="ECO:0000256" key="2">
    <source>
        <dbReference type="ARBA" id="ARBA00022448"/>
    </source>
</evidence>
<comment type="caution">
    <text evidence="6">The sequence shown here is derived from an EMBL/GenBank/DDBJ whole genome shotgun (WGS) entry which is preliminary data.</text>
</comment>
<evidence type="ECO:0000313" key="6">
    <source>
        <dbReference type="EMBL" id="KAK7755721.1"/>
    </source>
</evidence>
<reference evidence="6 7" key="1">
    <citation type="submission" date="2024-02" db="EMBL/GenBank/DDBJ databases">
        <title>De novo assembly and annotation of 12 fungi associated with fruit tree decline syndrome in Ontario, Canada.</title>
        <authorList>
            <person name="Sulman M."/>
            <person name="Ellouze W."/>
            <person name="Ilyukhin E."/>
        </authorList>
    </citation>
    <scope>NUCLEOTIDE SEQUENCE [LARGE SCALE GENOMIC DNA]</scope>
    <source>
        <strain evidence="6 7">M11/M66-122</strain>
    </source>
</reference>